<reference evidence="2" key="1">
    <citation type="journal article" date="2022" name="Mol. Ecol. Resour.">
        <title>The genomes of chicory, endive, great burdock and yacon provide insights into Asteraceae palaeo-polyploidization history and plant inulin production.</title>
        <authorList>
            <person name="Fan W."/>
            <person name="Wang S."/>
            <person name="Wang H."/>
            <person name="Wang A."/>
            <person name="Jiang F."/>
            <person name="Liu H."/>
            <person name="Zhao H."/>
            <person name="Xu D."/>
            <person name="Zhang Y."/>
        </authorList>
    </citation>
    <scope>NUCLEOTIDE SEQUENCE [LARGE SCALE GENOMIC DNA]</scope>
    <source>
        <strain evidence="2">cv. Punajuju</strain>
    </source>
</reference>
<protein>
    <submittedName>
        <fullName evidence="1">Uncharacterized protein</fullName>
    </submittedName>
</protein>
<name>A0ACB9F3X0_CICIN</name>
<dbReference type="EMBL" id="CM042011">
    <property type="protein sequence ID" value="KAI3765651.1"/>
    <property type="molecule type" value="Genomic_DNA"/>
</dbReference>
<comment type="caution">
    <text evidence="1">The sequence shown here is derived from an EMBL/GenBank/DDBJ whole genome shotgun (WGS) entry which is preliminary data.</text>
</comment>
<proteinExistence type="predicted"/>
<accession>A0ACB9F3X0</accession>
<dbReference type="Proteomes" id="UP001055811">
    <property type="component" value="Linkage Group LG03"/>
</dbReference>
<evidence type="ECO:0000313" key="1">
    <source>
        <dbReference type="EMBL" id="KAI3765651.1"/>
    </source>
</evidence>
<keyword evidence="2" id="KW-1185">Reference proteome</keyword>
<evidence type="ECO:0000313" key="2">
    <source>
        <dbReference type="Proteomes" id="UP001055811"/>
    </source>
</evidence>
<reference evidence="1 2" key="2">
    <citation type="journal article" date="2022" name="Mol. Ecol. Resour.">
        <title>The genomes of chicory, endive, great burdock and yacon provide insights into Asteraceae paleo-polyploidization history and plant inulin production.</title>
        <authorList>
            <person name="Fan W."/>
            <person name="Wang S."/>
            <person name="Wang H."/>
            <person name="Wang A."/>
            <person name="Jiang F."/>
            <person name="Liu H."/>
            <person name="Zhao H."/>
            <person name="Xu D."/>
            <person name="Zhang Y."/>
        </authorList>
    </citation>
    <scope>NUCLEOTIDE SEQUENCE [LARGE SCALE GENOMIC DNA]</scope>
    <source>
        <strain evidence="2">cv. Punajuju</strain>
        <tissue evidence="1">Leaves</tissue>
    </source>
</reference>
<gene>
    <name evidence="1" type="ORF">L2E82_15692</name>
</gene>
<organism evidence="1 2">
    <name type="scientific">Cichorium intybus</name>
    <name type="common">Chicory</name>
    <dbReference type="NCBI Taxonomy" id="13427"/>
    <lineage>
        <taxon>Eukaryota</taxon>
        <taxon>Viridiplantae</taxon>
        <taxon>Streptophyta</taxon>
        <taxon>Embryophyta</taxon>
        <taxon>Tracheophyta</taxon>
        <taxon>Spermatophyta</taxon>
        <taxon>Magnoliopsida</taxon>
        <taxon>eudicotyledons</taxon>
        <taxon>Gunneridae</taxon>
        <taxon>Pentapetalae</taxon>
        <taxon>asterids</taxon>
        <taxon>campanulids</taxon>
        <taxon>Asterales</taxon>
        <taxon>Asteraceae</taxon>
        <taxon>Cichorioideae</taxon>
        <taxon>Cichorieae</taxon>
        <taxon>Cichoriinae</taxon>
        <taxon>Cichorium</taxon>
    </lineage>
</organism>
<sequence length="108" mass="12099">MTTAAVGDSAWEEAVNRKMDTSSSQTTCYLKSATSKIESFSPKISRIVEESKIDINEVLMKKMRESDLNSVSDYSSLILDYNIQIPGSDVVIWKSRVEVELPSLAKEF</sequence>